<evidence type="ECO:0000259" key="17">
    <source>
        <dbReference type="PROSITE" id="PS50109"/>
    </source>
</evidence>
<reference evidence="20 21" key="1">
    <citation type="submission" date="2018-03" db="EMBL/GenBank/DDBJ databases">
        <title>Aquarubrobacter algicola gen. nov., sp. nov., a novel actinobacterium isolated from shallow eutrophic lake during the end of cyanobacterial harmful algal blooms.</title>
        <authorList>
            <person name="Chun S.J."/>
        </authorList>
    </citation>
    <scope>NUCLEOTIDE SEQUENCE [LARGE SCALE GENOMIC DNA]</scope>
    <source>
        <strain evidence="20 21">Seoho-28</strain>
    </source>
</reference>
<proteinExistence type="inferred from homology"/>
<dbReference type="PROSITE" id="PS50110">
    <property type="entry name" value="RESPONSE_REGULATORY"/>
    <property type="match status" value="1"/>
</dbReference>
<dbReference type="Pfam" id="PF03924">
    <property type="entry name" value="CHASE"/>
    <property type="match status" value="1"/>
</dbReference>
<keyword evidence="13 16" id="KW-0472">Membrane</keyword>
<protein>
    <recommendedName>
        <fullName evidence="14">Circadian input-output histidine kinase CikA</fullName>
        <ecNumber evidence="4">2.7.13.3</ecNumber>
    </recommendedName>
</protein>
<evidence type="ECO:0000256" key="14">
    <source>
        <dbReference type="ARBA" id="ARBA00074306"/>
    </source>
</evidence>
<evidence type="ECO:0000259" key="18">
    <source>
        <dbReference type="PROSITE" id="PS50110"/>
    </source>
</evidence>
<dbReference type="PROSITE" id="PS50109">
    <property type="entry name" value="HIS_KIN"/>
    <property type="match status" value="1"/>
</dbReference>
<evidence type="ECO:0000256" key="15">
    <source>
        <dbReference type="PROSITE-ProRule" id="PRU00169"/>
    </source>
</evidence>
<evidence type="ECO:0000256" key="9">
    <source>
        <dbReference type="ARBA" id="ARBA00022777"/>
    </source>
</evidence>
<comment type="subcellular location">
    <subcellularLocation>
        <location evidence="2">Cell membrane</location>
    </subcellularLocation>
</comment>
<evidence type="ECO:0000259" key="19">
    <source>
        <dbReference type="PROSITE" id="PS50839"/>
    </source>
</evidence>
<sequence>MIAGALLGAWGTHRIVDAHERSDFDAEVQRIDAALEERMTAYVQVLRGGIGLFHASTEVTRTDWRRYVDTLALDERYPGFKSLSFARAVPARELPAFVAGVRAEPRPPGLTVLRSMRDYRTRAPSGSRGIPPVHAPIEWVAPFTAENQVVLGVDMMREPRRRAAMLEASRRRQAVLSPRLRLSGSVDAEAGFIAYVAVRRRGRVDGWLTAAFRAEQFMRGLLGPAPSPLSFEIRDGDGALLYSTAGVRPDGGPRPLPDVDAVYERRATVPMPGRTWDVRYVAPAGFVPLGSRLGPWLVLLAGLLTAGAFFALGRVGDRWRRLADRLAAQAEDLRRARADAEAATDAKAAFLATMSHEIRTPMNAVVGMSALLAESLDDGHQRGQAEVIRSSGDHLLRVIDDILDVSKLEAGKLALEQQAFSPGGCAAGVVALLDADARSADVALALDVAPDVPGHVMGDPGRLRQVLLNLVANAVRFTPAGGRVDVVVGRAGDPADARLAFAVRDTGPGIEAAVHERLFDAFEQADASTARTHGGTGLGLTISQELVGLMGGRIEIDSAPGSGATFRFTIPLRVVASPAAARATATPGAAAPLRVLVAEDGAVNQLVARTLLERLGHEVEIVGDGAAALDAVQRDSFDAVLLDLRMPVLDGFATARELRARSAPGDGPWLVAMTADVLPAHRERARTAGMDDFLPKPVTLAALDATLRRVPARARVRRP</sequence>
<dbReference type="CDD" id="cd16922">
    <property type="entry name" value="HATPase_EvgS-ArcB-TorS-like"/>
    <property type="match status" value="1"/>
</dbReference>
<dbReference type="InterPro" id="IPR042240">
    <property type="entry name" value="CHASE_sf"/>
</dbReference>
<dbReference type="Gene3D" id="3.30.565.10">
    <property type="entry name" value="Histidine kinase-like ATPase, C-terminal domain"/>
    <property type="match status" value="1"/>
</dbReference>
<evidence type="ECO:0000256" key="13">
    <source>
        <dbReference type="ARBA" id="ARBA00023136"/>
    </source>
</evidence>
<evidence type="ECO:0000256" key="10">
    <source>
        <dbReference type="ARBA" id="ARBA00022840"/>
    </source>
</evidence>
<dbReference type="InterPro" id="IPR003594">
    <property type="entry name" value="HATPase_dom"/>
</dbReference>
<dbReference type="InterPro" id="IPR006189">
    <property type="entry name" value="CHASE_dom"/>
</dbReference>
<feature type="domain" description="CHASE" evidence="19">
    <location>
        <begin position="131"/>
        <end position="279"/>
    </location>
</feature>
<feature type="modified residue" description="4-aspartylphosphate" evidence="15">
    <location>
        <position position="643"/>
    </location>
</feature>
<dbReference type="CDD" id="cd00082">
    <property type="entry name" value="HisKA"/>
    <property type="match status" value="1"/>
</dbReference>
<dbReference type="FunFam" id="1.10.287.130:FF:000004">
    <property type="entry name" value="Ethylene receptor 1"/>
    <property type="match status" value="1"/>
</dbReference>
<dbReference type="SMART" id="SM00387">
    <property type="entry name" value="HATPase_c"/>
    <property type="match status" value="1"/>
</dbReference>
<organism evidence="20 21">
    <name type="scientific">Paraconexibacter algicola</name>
    <dbReference type="NCBI Taxonomy" id="2133960"/>
    <lineage>
        <taxon>Bacteria</taxon>
        <taxon>Bacillati</taxon>
        <taxon>Actinomycetota</taxon>
        <taxon>Thermoleophilia</taxon>
        <taxon>Solirubrobacterales</taxon>
        <taxon>Paraconexibacteraceae</taxon>
        <taxon>Paraconexibacter</taxon>
    </lineage>
</organism>
<keyword evidence="12" id="KW-0902">Two-component regulatory system</keyword>
<name>A0A2T4UHY7_9ACTN</name>
<dbReference type="SMART" id="SM01079">
    <property type="entry name" value="CHASE"/>
    <property type="match status" value="1"/>
</dbReference>
<gene>
    <name evidence="20" type="ORF">C7Y72_03900</name>
</gene>
<evidence type="ECO:0000313" key="20">
    <source>
        <dbReference type="EMBL" id="PTL58854.1"/>
    </source>
</evidence>
<dbReference type="Gene3D" id="3.30.450.350">
    <property type="entry name" value="CHASE domain"/>
    <property type="match status" value="1"/>
</dbReference>
<keyword evidence="6" id="KW-0808">Transferase</keyword>
<evidence type="ECO:0000256" key="16">
    <source>
        <dbReference type="SAM" id="Phobius"/>
    </source>
</evidence>
<dbReference type="RefSeq" id="WP_107567291.1">
    <property type="nucleotide sequence ID" value="NZ_PYYB01000001.1"/>
</dbReference>
<keyword evidence="5 15" id="KW-0597">Phosphoprotein</keyword>
<dbReference type="InterPro" id="IPR004358">
    <property type="entry name" value="Sig_transdc_His_kin-like_C"/>
</dbReference>
<evidence type="ECO:0000256" key="12">
    <source>
        <dbReference type="ARBA" id="ARBA00023012"/>
    </source>
</evidence>
<feature type="domain" description="Histidine kinase" evidence="17">
    <location>
        <begin position="353"/>
        <end position="574"/>
    </location>
</feature>
<dbReference type="SUPFAM" id="SSF52172">
    <property type="entry name" value="CheY-like"/>
    <property type="match status" value="1"/>
</dbReference>
<keyword evidence="9" id="KW-0418">Kinase</keyword>
<dbReference type="InterPro" id="IPR036890">
    <property type="entry name" value="HATPase_C_sf"/>
</dbReference>
<dbReference type="InterPro" id="IPR011006">
    <property type="entry name" value="CheY-like_superfamily"/>
</dbReference>
<evidence type="ECO:0000256" key="5">
    <source>
        <dbReference type="ARBA" id="ARBA00022553"/>
    </source>
</evidence>
<dbReference type="Pfam" id="PF00072">
    <property type="entry name" value="Response_reg"/>
    <property type="match status" value="1"/>
</dbReference>
<dbReference type="InterPro" id="IPR003661">
    <property type="entry name" value="HisK_dim/P_dom"/>
</dbReference>
<feature type="domain" description="Response regulatory" evidence="18">
    <location>
        <begin position="594"/>
        <end position="711"/>
    </location>
</feature>
<dbReference type="PRINTS" id="PR00344">
    <property type="entry name" value="BCTRLSENSOR"/>
</dbReference>
<comment type="similarity">
    <text evidence="3">In the N-terminal section; belongs to the phytochrome family.</text>
</comment>
<accession>A0A2T4UHY7</accession>
<dbReference type="AlphaFoldDB" id="A0A2T4UHY7"/>
<dbReference type="EMBL" id="PYYB01000001">
    <property type="protein sequence ID" value="PTL58854.1"/>
    <property type="molecule type" value="Genomic_DNA"/>
</dbReference>
<keyword evidence="11 16" id="KW-1133">Transmembrane helix</keyword>
<dbReference type="Proteomes" id="UP000240739">
    <property type="component" value="Unassembled WGS sequence"/>
</dbReference>
<dbReference type="SUPFAM" id="SSF47384">
    <property type="entry name" value="Homodimeric domain of signal transducing histidine kinase"/>
    <property type="match status" value="1"/>
</dbReference>
<evidence type="ECO:0000256" key="11">
    <source>
        <dbReference type="ARBA" id="ARBA00022989"/>
    </source>
</evidence>
<dbReference type="SMART" id="SM00388">
    <property type="entry name" value="HisKA"/>
    <property type="match status" value="1"/>
</dbReference>
<keyword evidence="7 16" id="KW-0812">Transmembrane</keyword>
<comment type="catalytic activity">
    <reaction evidence="1">
        <text>ATP + protein L-histidine = ADP + protein N-phospho-L-histidine.</text>
        <dbReference type="EC" id="2.7.13.3"/>
    </reaction>
</comment>
<dbReference type="Pfam" id="PF00512">
    <property type="entry name" value="HisKA"/>
    <property type="match status" value="1"/>
</dbReference>
<dbReference type="Pfam" id="PF02518">
    <property type="entry name" value="HATPase_c"/>
    <property type="match status" value="1"/>
</dbReference>
<dbReference type="PANTHER" id="PTHR45339">
    <property type="entry name" value="HYBRID SIGNAL TRANSDUCTION HISTIDINE KINASE J"/>
    <property type="match status" value="1"/>
</dbReference>
<evidence type="ECO:0000256" key="6">
    <source>
        <dbReference type="ARBA" id="ARBA00022679"/>
    </source>
</evidence>
<dbReference type="GO" id="GO:0005886">
    <property type="term" value="C:plasma membrane"/>
    <property type="evidence" value="ECO:0007669"/>
    <property type="project" value="UniProtKB-SubCell"/>
</dbReference>
<dbReference type="SUPFAM" id="SSF55874">
    <property type="entry name" value="ATPase domain of HSP90 chaperone/DNA topoisomerase II/histidine kinase"/>
    <property type="match status" value="1"/>
</dbReference>
<evidence type="ECO:0000313" key="21">
    <source>
        <dbReference type="Proteomes" id="UP000240739"/>
    </source>
</evidence>
<dbReference type="InterPro" id="IPR005467">
    <property type="entry name" value="His_kinase_dom"/>
</dbReference>
<feature type="transmembrane region" description="Helical" evidence="16">
    <location>
        <begin position="293"/>
        <end position="312"/>
    </location>
</feature>
<dbReference type="SMART" id="SM00448">
    <property type="entry name" value="REC"/>
    <property type="match status" value="1"/>
</dbReference>
<dbReference type="FunFam" id="3.30.565.10:FF:000010">
    <property type="entry name" value="Sensor histidine kinase RcsC"/>
    <property type="match status" value="1"/>
</dbReference>
<keyword evidence="21" id="KW-1185">Reference proteome</keyword>
<evidence type="ECO:0000256" key="1">
    <source>
        <dbReference type="ARBA" id="ARBA00000085"/>
    </source>
</evidence>
<comment type="caution">
    <text evidence="20">The sequence shown here is derived from an EMBL/GenBank/DDBJ whole genome shotgun (WGS) entry which is preliminary data.</text>
</comment>
<dbReference type="InterPro" id="IPR036097">
    <property type="entry name" value="HisK_dim/P_sf"/>
</dbReference>
<dbReference type="GO" id="GO:0000155">
    <property type="term" value="F:phosphorelay sensor kinase activity"/>
    <property type="evidence" value="ECO:0007669"/>
    <property type="project" value="InterPro"/>
</dbReference>
<evidence type="ECO:0000256" key="2">
    <source>
        <dbReference type="ARBA" id="ARBA00004236"/>
    </source>
</evidence>
<dbReference type="OrthoDB" id="9757990at2"/>
<dbReference type="GO" id="GO:0005524">
    <property type="term" value="F:ATP binding"/>
    <property type="evidence" value="ECO:0007669"/>
    <property type="project" value="UniProtKB-KW"/>
</dbReference>
<keyword evidence="8" id="KW-0547">Nucleotide-binding</keyword>
<keyword evidence="10" id="KW-0067">ATP-binding</keyword>
<dbReference type="InterPro" id="IPR001789">
    <property type="entry name" value="Sig_transdc_resp-reg_receiver"/>
</dbReference>
<dbReference type="Gene3D" id="1.10.287.130">
    <property type="match status" value="1"/>
</dbReference>
<evidence type="ECO:0000256" key="3">
    <source>
        <dbReference type="ARBA" id="ARBA00006402"/>
    </source>
</evidence>
<evidence type="ECO:0000256" key="4">
    <source>
        <dbReference type="ARBA" id="ARBA00012438"/>
    </source>
</evidence>
<evidence type="ECO:0000256" key="8">
    <source>
        <dbReference type="ARBA" id="ARBA00022741"/>
    </source>
</evidence>
<evidence type="ECO:0000256" key="7">
    <source>
        <dbReference type="ARBA" id="ARBA00022692"/>
    </source>
</evidence>
<dbReference type="Gene3D" id="3.40.50.2300">
    <property type="match status" value="1"/>
</dbReference>
<dbReference type="CDD" id="cd17546">
    <property type="entry name" value="REC_hyHK_CKI1_RcsC-like"/>
    <property type="match status" value="1"/>
</dbReference>
<dbReference type="EC" id="2.7.13.3" evidence="4"/>
<dbReference type="PROSITE" id="PS50839">
    <property type="entry name" value="CHASE"/>
    <property type="match status" value="1"/>
</dbReference>
<dbReference type="PANTHER" id="PTHR45339:SF1">
    <property type="entry name" value="HYBRID SIGNAL TRANSDUCTION HISTIDINE KINASE J"/>
    <property type="match status" value="1"/>
</dbReference>